<dbReference type="VEuPathDB" id="TriTrypDB:Lsey_0152_0090"/>
<evidence type="ECO:0008006" key="3">
    <source>
        <dbReference type="Google" id="ProtNLM"/>
    </source>
</evidence>
<organism evidence="1 2">
    <name type="scientific">Leptomonas seymouri</name>
    <dbReference type="NCBI Taxonomy" id="5684"/>
    <lineage>
        <taxon>Eukaryota</taxon>
        <taxon>Discoba</taxon>
        <taxon>Euglenozoa</taxon>
        <taxon>Kinetoplastea</taxon>
        <taxon>Metakinetoplastina</taxon>
        <taxon>Trypanosomatida</taxon>
        <taxon>Trypanosomatidae</taxon>
        <taxon>Leishmaniinae</taxon>
        <taxon>Leptomonas</taxon>
    </lineage>
</organism>
<dbReference type="Gene3D" id="1.10.238.10">
    <property type="entry name" value="EF-hand"/>
    <property type="match status" value="1"/>
</dbReference>
<gene>
    <name evidence="1" type="ORF">ABL78_4904</name>
</gene>
<dbReference type="OMA" id="LCAEFDQ"/>
<evidence type="ECO:0000313" key="2">
    <source>
        <dbReference type="Proteomes" id="UP000038009"/>
    </source>
</evidence>
<keyword evidence="2" id="KW-1185">Reference proteome</keyword>
<comment type="caution">
    <text evidence="1">The sequence shown here is derived from an EMBL/GenBank/DDBJ whole genome shotgun (WGS) entry which is preliminary data.</text>
</comment>
<dbReference type="AlphaFoldDB" id="A0A0N1PBQ7"/>
<accession>A0A0N1PBQ7</accession>
<dbReference type="Proteomes" id="UP000038009">
    <property type="component" value="Unassembled WGS sequence"/>
</dbReference>
<reference evidence="1 2" key="1">
    <citation type="journal article" date="2015" name="PLoS Pathog.">
        <title>Leptomonas seymouri: Adaptations to the Dixenous Life Cycle Analyzed by Genome Sequencing, Transcriptome Profiling and Co-infection with Leishmania donovani.</title>
        <authorList>
            <person name="Kraeva N."/>
            <person name="Butenko A."/>
            <person name="Hlavacova J."/>
            <person name="Kostygov A."/>
            <person name="Myskova J."/>
            <person name="Grybchuk D."/>
            <person name="Lestinova T."/>
            <person name="Votypka J."/>
            <person name="Volf P."/>
            <person name="Opperdoes F."/>
            <person name="Flegontov P."/>
            <person name="Lukes J."/>
            <person name="Yurchenko V."/>
        </authorList>
    </citation>
    <scope>NUCLEOTIDE SEQUENCE [LARGE SCALE GENOMIC DNA]</scope>
    <source>
        <strain evidence="1 2">ATCC 30220</strain>
    </source>
</reference>
<name>A0A0N1PBQ7_LEPSE</name>
<proteinExistence type="predicted"/>
<sequence length="336" mass="36978">MSLHLPRRVGTRSLAIASALGMQTAALSHAVSRTSPSSSFHLTHARRSFWNPFASFTKTGPSSLDAIAQRNAAQHAKIIGEAHRDADMQNELLLGACLDLLEMCGGNASGSVPSDKLDQLSRDSIWALVDVMLHDHRRSPAEQFDLVYTALCLPAAQEVQEVKRCLIVVLHTVLPEALYRVFESVNLYVVHDDEQSLERRRVLLRFVHALLGDLRPPQGLEEEEVLAVYLDDVKLMFPVLATCPAWAVVEKDAAAIALKAKLFALLGRLCAEFDENRSGKVKLDDLRSTAQRVLGEEQAAQLLEGAQPDKDGQIAYPQLAALLTRPPPKQEAKKTN</sequence>
<dbReference type="OrthoDB" id="271478at2759"/>
<protein>
    <recommendedName>
        <fullName evidence="3">EF-hand domain-containing protein</fullName>
    </recommendedName>
</protein>
<dbReference type="InterPro" id="IPR011992">
    <property type="entry name" value="EF-hand-dom_pair"/>
</dbReference>
<dbReference type="SUPFAM" id="SSF47473">
    <property type="entry name" value="EF-hand"/>
    <property type="match status" value="1"/>
</dbReference>
<evidence type="ECO:0000313" key="1">
    <source>
        <dbReference type="EMBL" id="KPI86035.1"/>
    </source>
</evidence>
<dbReference type="EMBL" id="LJSK01000152">
    <property type="protein sequence ID" value="KPI86035.1"/>
    <property type="molecule type" value="Genomic_DNA"/>
</dbReference>